<protein>
    <recommendedName>
        <fullName evidence="6">EIPR1-like beta-propeller domain-containing protein</fullName>
    </recommendedName>
</protein>
<dbReference type="InterPro" id="IPR001680">
    <property type="entry name" value="WD40_rpt"/>
</dbReference>
<evidence type="ECO:0000256" key="3">
    <source>
        <dbReference type="ARBA" id="ARBA00022737"/>
    </source>
</evidence>
<dbReference type="VEuPathDB" id="AmoebaDB:DICPUDRAFT_153463"/>
<dbReference type="EMBL" id="GL871101">
    <property type="protein sequence ID" value="EGC34350.1"/>
    <property type="molecule type" value="Genomic_DNA"/>
</dbReference>
<dbReference type="Gene3D" id="2.130.10.10">
    <property type="entry name" value="YVTN repeat-like/Quinoprotein amine dehydrogenase"/>
    <property type="match status" value="1"/>
</dbReference>
<evidence type="ECO:0000313" key="8">
    <source>
        <dbReference type="Proteomes" id="UP000001064"/>
    </source>
</evidence>
<reference evidence="8" key="1">
    <citation type="journal article" date="2011" name="Genome Biol.">
        <title>Comparative genomics of the social amoebae Dictyostelium discoideum and Dictyostelium purpureum.</title>
        <authorList>
            <consortium name="US DOE Joint Genome Institute (JGI-PGF)"/>
            <person name="Sucgang R."/>
            <person name="Kuo A."/>
            <person name="Tian X."/>
            <person name="Salerno W."/>
            <person name="Parikh A."/>
            <person name="Feasley C.L."/>
            <person name="Dalin E."/>
            <person name="Tu H."/>
            <person name="Huang E."/>
            <person name="Barry K."/>
            <person name="Lindquist E."/>
            <person name="Shapiro H."/>
            <person name="Bruce D."/>
            <person name="Schmutz J."/>
            <person name="Salamov A."/>
            <person name="Fey P."/>
            <person name="Gaudet P."/>
            <person name="Anjard C."/>
            <person name="Babu M.M."/>
            <person name="Basu S."/>
            <person name="Bushmanova Y."/>
            <person name="van der Wel H."/>
            <person name="Katoh-Kurasawa M."/>
            <person name="Dinh C."/>
            <person name="Coutinho P.M."/>
            <person name="Saito T."/>
            <person name="Elias M."/>
            <person name="Schaap P."/>
            <person name="Kay R.R."/>
            <person name="Henrissat B."/>
            <person name="Eichinger L."/>
            <person name="Rivero F."/>
            <person name="Putnam N.H."/>
            <person name="West C.M."/>
            <person name="Loomis W.F."/>
            <person name="Chisholm R.L."/>
            <person name="Shaulsky G."/>
            <person name="Strassmann J.E."/>
            <person name="Queller D.C."/>
            <person name="Kuspa A."/>
            <person name="Grigoriev I.V."/>
        </authorList>
    </citation>
    <scope>NUCLEOTIDE SEQUENCE [LARGE SCALE GENOMIC DNA]</scope>
    <source>
        <strain evidence="8">QSDP1</strain>
    </source>
</reference>
<dbReference type="SMART" id="SM00320">
    <property type="entry name" value="WD40"/>
    <property type="match status" value="6"/>
</dbReference>
<evidence type="ECO:0000256" key="1">
    <source>
        <dbReference type="ARBA" id="ARBA00005672"/>
    </source>
</evidence>
<dbReference type="Pfam" id="PF23609">
    <property type="entry name" value="Beta-prop_EIPR1"/>
    <property type="match status" value="1"/>
</dbReference>
<evidence type="ECO:0000313" key="7">
    <source>
        <dbReference type="EMBL" id="EGC34350.1"/>
    </source>
</evidence>
<dbReference type="Proteomes" id="UP000001064">
    <property type="component" value="Unassembled WGS sequence"/>
</dbReference>
<dbReference type="PROSITE" id="PS50082">
    <property type="entry name" value="WD_REPEATS_2"/>
    <property type="match status" value="2"/>
</dbReference>
<feature type="repeat" description="WD" evidence="4">
    <location>
        <begin position="249"/>
        <end position="291"/>
    </location>
</feature>
<dbReference type="PANTHER" id="PTHR14205:SF15">
    <property type="entry name" value="EARP AND GARP COMPLEX-INTERACTING PROTEIN 1"/>
    <property type="match status" value="1"/>
</dbReference>
<dbReference type="eggNOG" id="KOG1007">
    <property type="taxonomic scope" value="Eukaryota"/>
</dbReference>
<dbReference type="PANTHER" id="PTHR14205">
    <property type="entry name" value="WD-REPEAT PROTEIN"/>
    <property type="match status" value="1"/>
</dbReference>
<dbReference type="FunCoup" id="F0ZNZ5">
    <property type="interactions" value="226"/>
</dbReference>
<evidence type="ECO:0000256" key="4">
    <source>
        <dbReference type="PROSITE-ProRule" id="PRU00221"/>
    </source>
</evidence>
<dbReference type="AlphaFoldDB" id="F0ZNZ5"/>
<proteinExistence type="inferred from homology"/>
<keyword evidence="8" id="KW-1185">Reference proteome</keyword>
<evidence type="ECO:0000256" key="5">
    <source>
        <dbReference type="SAM" id="MobiDB-lite"/>
    </source>
</evidence>
<comment type="similarity">
    <text evidence="1">Belongs to the WD repeat EIPR1 family.</text>
</comment>
<accession>F0ZNZ5</accession>
<gene>
    <name evidence="7" type="ORF">DICPUDRAFT_153463</name>
</gene>
<keyword evidence="3" id="KW-0677">Repeat</keyword>
<dbReference type="SUPFAM" id="SSF50978">
    <property type="entry name" value="WD40 repeat-like"/>
    <property type="match status" value="1"/>
</dbReference>
<evidence type="ECO:0000259" key="6">
    <source>
        <dbReference type="Pfam" id="PF23609"/>
    </source>
</evidence>
<dbReference type="GO" id="GO:0016567">
    <property type="term" value="P:protein ubiquitination"/>
    <property type="evidence" value="ECO:0000318"/>
    <property type="project" value="GO_Central"/>
</dbReference>
<dbReference type="InParanoid" id="F0ZNZ5"/>
<feature type="compositionally biased region" description="Low complexity" evidence="5">
    <location>
        <begin position="292"/>
        <end position="319"/>
    </location>
</feature>
<dbReference type="OMA" id="HQFLALH"/>
<dbReference type="InterPro" id="IPR019775">
    <property type="entry name" value="WD40_repeat_CS"/>
</dbReference>
<organism evidence="7 8">
    <name type="scientific">Dictyostelium purpureum</name>
    <name type="common">Slime mold</name>
    <dbReference type="NCBI Taxonomy" id="5786"/>
    <lineage>
        <taxon>Eukaryota</taxon>
        <taxon>Amoebozoa</taxon>
        <taxon>Evosea</taxon>
        <taxon>Eumycetozoa</taxon>
        <taxon>Dictyostelia</taxon>
        <taxon>Dictyosteliales</taxon>
        <taxon>Dictyosteliaceae</taxon>
        <taxon>Dictyostelium</taxon>
    </lineage>
</organism>
<dbReference type="RefSeq" id="XP_003289143.1">
    <property type="nucleotide sequence ID" value="XM_003289095.1"/>
</dbReference>
<dbReference type="KEGG" id="dpp:DICPUDRAFT_153463"/>
<dbReference type="Pfam" id="PF00400">
    <property type="entry name" value="WD40"/>
    <property type="match status" value="1"/>
</dbReference>
<dbReference type="GeneID" id="10500041"/>
<feature type="repeat" description="WD" evidence="4">
    <location>
        <begin position="205"/>
        <end position="247"/>
    </location>
</feature>
<dbReference type="OrthoDB" id="196957at2759"/>
<dbReference type="InterPro" id="IPR015943">
    <property type="entry name" value="WD40/YVTN_repeat-like_dom_sf"/>
</dbReference>
<keyword evidence="2 4" id="KW-0853">WD repeat</keyword>
<sequence length="379" mass="42835">MFNTNTSNTSSNVYGLSQKTRALAHVAGETDINRFLVGTLSLREDNEIALLESKENEGGVKCISIFSHPKEIWSITSCPFDANLFFTVYNTGTSNDFKSSLWRINENMDSIQEVFELKGHTSMIKPILCDPSGSNDYIVSLDDSNIRLWGKIEDSEPQCVKTFGNLSKLSVGSINPNIPNQLATANDVNIKGWDFRNAKETFSIDKAHSEQIRDIDFNPNKPYNLLSAGDDSKLKIWDTRQTKEPVKIFSSHNHWIWSAKFNKFQDQLIITSSSDNTVKLWNLYSLSSANNTKDSTTTNSNDQTSDTSSNSSTQSQQPTKPKKNKRNEDQLIKTYEEHEDSIYNISWGSSNFLFASLSYDGRFVINNVPKEYSDILSYI</sequence>
<dbReference type="InterPro" id="IPR036322">
    <property type="entry name" value="WD40_repeat_dom_sf"/>
</dbReference>
<dbReference type="InterPro" id="IPR040323">
    <property type="entry name" value="EIPR1"/>
</dbReference>
<dbReference type="STRING" id="5786.F0ZNZ5"/>
<dbReference type="PROSITE" id="PS50294">
    <property type="entry name" value="WD_REPEATS_REGION"/>
    <property type="match status" value="2"/>
</dbReference>
<dbReference type="InterPro" id="IPR059104">
    <property type="entry name" value="Beta-prop_EIPR1-like"/>
</dbReference>
<feature type="region of interest" description="Disordered" evidence="5">
    <location>
        <begin position="292"/>
        <end position="328"/>
    </location>
</feature>
<dbReference type="PROSITE" id="PS00678">
    <property type="entry name" value="WD_REPEATS_1"/>
    <property type="match status" value="2"/>
</dbReference>
<feature type="domain" description="EIPR1-like beta-propeller" evidence="6">
    <location>
        <begin position="10"/>
        <end position="281"/>
    </location>
</feature>
<name>F0ZNZ5_DICPU</name>
<evidence type="ECO:0000256" key="2">
    <source>
        <dbReference type="ARBA" id="ARBA00022574"/>
    </source>
</evidence>
<dbReference type="FunFam" id="2.130.10.10:FF:000732">
    <property type="entry name" value="EARP-interacting protein homolog"/>
    <property type="match status" value="1"/>
</dbReference>